<evidence type="ECO:0000259" key="2">
    <source>
        <dbReference type="Pfam" id="PF20268"/>
    </source>
</evidence>
<dbReference type="InterPro" id="IPR046928">
    <property type="entry name" value="SDO1/SBDS_C"/>
</dbReference>
<keyword evidence="4" id="KW-1185">Reference proteome</keyword>
<dbReference type="Pfam" id="PF20268">
    <property type="entry name" value="SBDS_C"/>
    <property type="match status" value="1"/>
</dbReference>
<protein>
    <recommendedName>
        <fullName evidence="2">Ribosome maturation protein SDO1/SBDS C-terminal domain-containing protein</fullName>
    </recommendedName>
</protein>
<feature type="domain" description="Ribosome maturation protein SDO1/SBDS C-terminal" evidence="2">
    <location>
        <begin position="1"/>
        <end position="68"/>
    </location>
</feature>
<dbReference type="PANTHER" id="PTHR10927:SF1">
    <property type="entry name" value="RIBOSOME MATURATION PROTEIN SBDS"/>
    <property type="match status" value="1"/>
</dbReference>
<comment type="caution">
    <text evidence="3">The sequence shown here is derived from an EMBL/GenBank/DDBJ whole genome shotgun (WGS) entry which is preliminary data.</text>
</comment>
<reference evidence="3 4" key="1">
    <citation type="submission" date="2019-02" db="EMBL/GenBank/DDBJ databases">
        <title>Genome sequencing of the rare red list fungi Phlebia centrifuga.</title>
        <authorList>
            <person name="Buettner E."/>
            <person name="Kellner H."/>
        </authorList>
    </citation>
    <scope>NUCLEOTIDE SEQUENCE [LARGE SCALE GENOMIC DNA]</scope>
    <source>
        <strain evidence="3 4">DSM 108282</strain>
    </source>
</reference>
<dbReference type="EMBL" id="SGPJ01000495">
    <property type="protein sequence ID" value="THG94136.1"/>
    <property type="molecule type" value="Genomic_DNA"/>
</dbReference>
<organism evidence="3 4">
    <name type="scientific">Hermanssonia centrifuga</name>
    <dbReference type="NCBI Taxonomy" id="98765"/>
    <lineage>
        <taxon>Eukaryota</taxon>
        <taxon>Fungi</taxon>
        <taxon>Dikarya</taxon>
        <taxon>Basidiomycota</taxon>
        <taxon>Agaricomycotina</taxon>
        <taxon>Agaricomycetes</taxon>
        <taxon>Polyporales</taxon>
        <taxon>Meruliaceae</taxon>
        <taxon>Hermanssonia</taxon>
    </lineage>
</organism>
<name>A0A4S4K8D1_9APHY</name>
<evidence type="ECO:0000313" key="4">
    <source>
        <dbReference type="Proteomes" id="UP000309038"/>
    </source>
</evidence>
<dbReference type="InterPro" id="IPR039100">
    <property type="entry name" value="Sdo1/SBDS-like"/>
</dbReference>
<evidence type="ECO:0000313" key="3">
    <source>
        <dbReference type="EMBL" id="THG94136.1"/>
    </source>
</evidence>
<evidence type="ECO:0000256" key="1">
    <source>
        <dbReference type="ARBA" id="ARBA00007433"/>
    </source>
</evidence>
<sequence length="75" mass="8501">MRVRVTMPVNDGKRLREQIVEGAEKVEGDEMGQEEWEVVMLIDPGQFRVMNELLQKECKGKGRIETMSFAATASS</sequence>
<dbReference type="PANTHER" id="PTHR10927">
    <property type="entry name" value="RIBOSOME MATURATION PROTEIN SBDS"/>
    <property type="match status" value="1"/>
</dbReference>
<dbReference type="AlphaFoldDB" id="A0A4S4K8D1"/>
<dbReference type="Proteomes" id="UP000309038">
    <property type="component" value="Unassembled WGS sequence"/>
</dbReference>
<comment type="similarity">
    <text evidence="1">Belongs to the SDO1/SBDS family.</text>
</comment>
<accession>A0A4S4K8D1</accession>
<proteinExistence type="inferred from homology"/>
<dbReference type="Gene3D" id="3.30.70.240">
    <property type="match status" value="1"/>
</dbReference>
<gene>
    <name evidence="3" type="ORF">EW026_g7275</name>
</gene>